<feature type="region of interest" description="Disordered" evidence="1">
    <location>
        <begin position="41"/>
        <end position="101"/>
    </location>
</feature>
<organism evidence="2 3">
    <name type="scientific">Calocera cornea HHB12733</name>
    <dbReference type="NCBI Taxonomy" id="1353952"/>
    <lineage>
        <taxon>Eukaryota</taxon>
        <taxon>Fungi</taxon>
        <taxon>Dikarya</taxon>
        <taxon>Basidiomycota</taxon>
        <taxon>Agaricomycotina</taxon>
        <taxon>Dacrymycetes</taxon>
        <taxon>Dacrymycetales</taxon>
        <taxon>Dacrymycetaceae</taxon>
        <taxon>Calocera</taxon>
    </lineage>
</organism>
<gene>
    <name evidence="2" type="ORF">CALCODRAFT_540630</name>
</gene>
<sequence length="362" mass="38830">MSDYDSSAPSSPASFASATSIPAALSTLHDGLSDVKLAQEIGDDWRDRHPESSRPELAHAKDEGSGEEGKKSEKRKGKGKAREVDGSQETQGSGSAVRGRGSEQALKMAAIALVRSAEQQFGAVALLDGMPLIGLMEQEGLAQDTVSRPKLAVAKPEDQAEVDEYDEAVEPAVDRKTQPAFAPPTLAQLLEERFPDKDVAKMSTEEWETELRQRMPVVAFEYGRQLRRKQLIDEQVRKEEVLRQARLAEHGGVWDGCVGVGMDWVDTHEAPLFAGQPVQAAAAVTVAPPEPDVAPVTLEQILGNSKHGVGHDAHEGGHKVHEGGKKFFPAVKKALVKYGPGALRAGFKLGVETLAQGQGGDN</sequence>
<accession>A0A165GC59</accession>
<reference evidence="2 3" key="1">
    <citation type="journal article" date="2016" name="Mol. Biol. Evol.">
        <title>Comparative Genomics of Early-Diverging Mushroom-Forming Fungi Provides Insights into the Origins of Lignocellulose Decay Capabilities.</title>
        <authorList>
            <person name="Nagy L.G."/>
            <person name="Riley R."/>
            <person name="Tritt A."/>
            <person name="Adam C."/>
            <person name="Daum C."/>
            <person name="Floudas D."/>
            <person name="Sun H."/>
            <person name="Yadav J.S."/>
            <person name="Pangilinan J."/>
            <person name="Larsson K.H."/>
            <person name="Matsuura K."/>
            <person name="Barry K."/>
            <person name="Labutti K."/>
            <person name="Kuo R."/>
            <person name="Ohm R.A."/>
            <person name="Bhattacharya S.S."/>
            <person name="Shirouzu T."/>
            <person name="Yoshinaga Y."/>
            <person name="Martin F.M."/>
            <person name="Grigoriev I.V."/>
            <person name="Hibbett D.S."/>
        </authorList>
    </citation>
    <scope>NUCLEOTIDE SEQUENCE [LARGE SCALE GENOMIC DNA]</scope>
    <source>
        <strain evidence="2 3">HHB12733</strain>
    </source>
</reference>
<evidence type="ECO:0000313" key="3">
    <source>
        <dbReference type="Proteomes" id="UP000076842"/>
    </source>
</evidence>
<evidence type="ECO:0000313" key="2">
    <source>
        <dbReference type="EMBL" id="KZT57887.1"/>
    </source>
</evidence>
<dbReference type="AlphaFoldDB" id="A0A165GC59"/>
<evidence type="ECO:0000256" key="1">
    <source>
        <dbReference type="SAM" id="MobiDB-lite"/>
    </source>
</evidence>
<dbReference type="InParanoid" id="A0A165GC59"/>
<proteinExistence type="predicted"/>
<keyword evidence="3" id="KW-1185">Reference proteome</keyword>
<dbReference type="EMBL" id="KV423957">
    <property type="protein sequence ID" value="KZT57887.1"/>
    <property type="molecule type" value="Genomic_DNA"/>
</dbReference>
<dbReference type="Proteomes" id="UP000076842">
    <property type="component" value="Unassembled WGS sequence"/>
</dbReference>
<protein>
    <submittedName>
        <fullName evidence="2">Uncharacterized protein</fullName>
    </submittedName>
</protein>
<name>A0A165GC59_9BASI</name>
<feature type="compositionally biased region" description="Basic and acidic residues" evidence="1">
    <location>
        <begin position="43"/>
        <end position="71"/>
    </location>
</feature>